<reference evidence="3" key="1">
    <citation type="journal article" date="2019" name="Gigascience">
        <title>De novo genome assembly of the endangered Acer yangbiense, a plant species with extremely small populations endemic to Yunnan Province, China.</title>
        <authorList>
            <person name="Yang J."/>
            <person name="Wariss H.M."/>
            <person name="Tao L."/>
            <person name="Zhang R."/>
            <person name="Yun Q."/>
            <person name="Hollingsworth P."/>
            <person name="Dao Z."/>
            <person name="Luo G."/>
            <person name="Guo H."/>
            <person name="Ma Y."/>
            <person name="Sun W."/>
        </authorList>
    </citation>
    <scope>NUCLEOTIDE SEQUENCE [LARGE SCALE GENOMIC DNA]</scope>
    <source>
        <strain evidence="3">cv. br00</strain>
    </source>
</reference>
<evidence type="ECO:0000313" key="3">
    <source>
        <dbReference type="Proteomes" id="UP000326939"/>
    </source>
</evidence>
<organism evidence="2 3">
    <name type="scientific">Salix brachista</name>
    <dbReference type="NCBI Taxonomy" id="2182728"/>
    <lineage>
        <taxon>Eukaryota</taxon>
        <taxon>Viridiplantae</taxon>
        <taxon>Streptophyta</taxon>
        <taxon>Embryophyta</taxon>
        <taxon>Tracheophyta</taxon>
        <taxon>Spermatophyta</taxon>
        <taxon>Magnoliopsida</taxon>
        <taxon>eudicotyledons</taxon>
        <taxon>Gunneridae</taxon>
        <taxon>Pentapetalae</taxon>
        <taxon>rosids</taxon>
        <taxon>fabids</taxon>
        <taxon>Malpighiales</taxon>
        <taxon>Salicaceae</taxon>
        <taxon>Saliceae</taxon>
        <taxon>Salix</taxon>
    </lineage>
</organism>
<dbReference type="Proteomes" id="UP000326939">
    <property type="component" value="Chromosome 1"/>
</dbReference>
<sequence length="427" mass="49256">MPFHVITHEVYGFGWMGFAKARVSYLNLRLIMSNDNLKFSLRSIVEKNKLNGTNFLDWERNLRIILRSEGREDVLATPVPTVTNTSSDEEKATTTRVKSEALPVTCLMLAAMEPDLQKRFEHSNAYSIITELKKLFQDQARIERYETHKAILDSHLVKGKQVSPHVIKLTGLFKRMENLGTPYDQELATDIVLRSLHGACLKMLRAIGDKKKEVLNVNNGKGFKRVAKSKSNYQGKSKQVAKPKDGEKPKVAADHDCFYFKAKGHWKRNCPKYLEDKRNGTQKVFVARDSVFLEREFFSNKSSGRNIHLEIVQDDEEQQTQQQEDMDDVDDEMITFEGLGPQIIQEPEQEDLQTVMNHVQDPVVEQVEPTRRSERPRVQPRCYDDFILNKSLDVLMLELNLLTKPMPRPKHESHTRAKGLKHIGEWL</sequence>
<name>A0A5N5P2P7_9ROSI</name>
<dbReference type="GO" id="GO:0003676">
    <property type="term" value="F:nucleic acid binding"/>
    <property type="evidence" value="ECO:0007669"/>
    <property type="project" value="InterPro"/>
</dbReference>
<dbReference type="Gene3D" id="4.10.60.10">
    <property type="entry name" value="Zinc finger, CCHC-type"/>
    <property type="match status" value="1"/>
</dbReference>
<dbReference type="SUPFAM" id="SSF57756">
    <property type="entry name" value="Retrovirus zinc finger-like domains"/>
    <property type="match status" value="1"/>
</dbReference>
<evidence type="ECO:0000313" key="2">
    <source>
        <dbReference type="EMBL" id="KAB5573995.1"/>
    </source>
</evidence>
<keyword evidence="3" id="KW-1185">Reference proteome</keyword>
<dbReference type="GO" id="GO:0008270">
    <property type="term" value="F:zinc ion binding"/>
    <property type="evidence" value="ECO:0007669"/>
    <property type="project" value="InterPro"/>
</dbReference>
<dbReference type="EMBL" id="VDCV01000001">
    <property type="protein sequence ID" value="KAB5573995.1"/>
    <property type="molecule type" value="Genomic_DNA"/>
</dbReference>
<dbReference type="AlphaFoldDB" id="A0A5N5P2P7"/>
<comment type="caution">
    <text evidence="2">The sequence shown here is derived from an EMBL/GenBank/DDBJ whole genome shotgun (WGS) entry which is preliminary data.</text>
</comment>
<evidence type="ECO:0000256" key="1">
    <source>
        <dbReference type="SAM" id="MobiDB-lite"/>
    </source>
</evidence>
<proteinExistence type="predicted"/>
<gene>
    <name evidence="2" type="ORF">DKX38_001189</name>
</gene>
<protein>
    <submittedName>
        <fullName evidence="2">Uncharacterized protein</fullName>
    </submittedName>
</protein>
<accession>A0A5N5P2P7</accession>
<feature type="region of interest" description="Disordered" evidence="1">
    <location>
        <begin position="228"/>
        <end position="248"/>
    </location>
</feature>
<dbReference type="InterPro" id="IPR036875">
    <property type="entry name" value="Znf_CCHC_sf"/>
</dbReference>